<reference evidence="1" key="1">
    <citation type="submission" date="2020-05" db="EMBL/GenBank/DDBJ databases">
        <title>Mycena genomes resolve the evolution of fungal bioluminescence.</title>
        <authorList>
            <person name="Tsai I.J."/>
        </authorList>
    </citation>
    <scope>NUCLEOTIDE SEQUENCE</scope>
    <source>
        <strain evidence="1">171206Taipei</strain>
    </source>
</reference>
<name>A0A8H6SN99_9AGAR</name>
<dbReference type="EMBL" id="JACAZF010000006">
    <property type="protein sequence ID" value="KAF7300925.1"/>
    <property type="molecule type" value="Genomic_DNA"/>
</dbReference>
<gene>
    <name evidence="1" type="ORF">MIND_00655400</name>
</gene>
<proteinExistence type="predicted"/>
<dbReference type="GeneID" id="59345797"/>
<comment type="caution">
    <text evidence="1">The sequence shown here is derived from an EMBL/GenBank/DDBJ whole genome shotgun (WGS) entry which is preliminary data.</text>
</comment>
<dbReference type="Proteomes" id="UP000636479">
    <property type="component" value="Unassembled WGS sequence"/>
</dbReference>
<sequence length="163" mass="18156">MKPQPTLMKKAQQDDSLPPFMLLPGTILVLPANKRFAVEFAQVITRRLGRRPAFRSETCDGTGMTIIWFNDGANARFRRAMEKTVPSNLSQSINLCRVEQSLRHDMAQLNDAARVYGYSAPPAHAKGRRNIPQYPRNCVWGQSSGNRATLRCIDAFPPAQGAA</sequence>
<protein>
    <submittedName>
        <fullName evidence="1">Uncharacterized protein</fullName>
    </submittedName>
</protein>
<dbReference type="AlphaFoldDB" id="A0A8H6SN99"/>
<evidence type="ECO:0000313" key="1">
    <source>
        <dbReference type="EMBL" id="KAF7300925.1"/>
    </source>
</evidence>
<keyword evidence="2" id="KW-1185">Reference proteome</keyword>
<dbReference type="RefSeq" id="XP_037218925.1">
    <property type="nucleotide sequence ID" value="XM_037363281.1"/>
</dbReference>
<accession>A0A8H6SN99</accession>
<organism evidence="1 2">
    <name type="scientific">Mycena indigotica</name>
    <dbReference type="NCBI Taxonomy" id="2126181"/>
    <lineage>
        <taxon>Eukaryota</taxon>
        <taxon>Fungi</taxon>
        <taxon>Dikarya</taxon>
        <taxon>Basidiomycota</taxon>
        <taxon>Agaricomycotina</taxon>
        <taxon>Agaricomycetes</taxon>
        <taxon>Agaricomycetidae</taxon>
        <taxon>Agaricales</taxon>
        <taxon>Marasmiineae</taxon>
        <taxon>Mycenaceae</taxon>
        <taxon>Mycena</taxon>
    </lineage>
</organism>
<evidence type="ECO:0000313" key="2">
    <source>
        <dbReference type="Proteomes" id="UP000636479"/>
    </source>
</evidence>